<keyword evidence="3" id="KW-1185">Reference proteome</keyword>
<accession>A0AA39MN22</accession>
<dbReference type="AlphaFoldDB" id="A0AA39MN22"/>
<dbReference type="Proteomes" id="UP001175211">
    <property type="component" value="Unassembled WGS sequence"/>
</dbReference>
<feature type="compositionally biased region" description="Polar residues" evidence="1">
    <location>
        <begin position="337"/>
        <end position="348"/>
    </location>
</feature>
<comment type="caution">
    <text evidence="2">The sequence shown here is derived from an EMBL/GenBank/DDBJ whole genome shotgun (WGS) entry which is preliminary data.</text>
</comment>
<gene>
    <name evidence="2" type="ORF">EV420DRAFT_1582957</name>
</gene>
<name>A0AA39MN22_ARMTA</name>
<proteinExistence type="predicted"/>
<feature type="region of interest" description="Disordered" evidence="1">
    <location>
        <begin position="286"/>
        <end position="401"/>
    </location>
</feature>
<dbReference type="EMBL" id="JAUEPS010000081">
    <property type="protein sequence ID" value="KAK0439938.1"/>
    <property type="molecule type" value="Genomic_DNA"/>
</dbReference>
<organism evidence="2 3">
    <name type="scientific">Armillaria tabescens</name>
    <name type="common">Ringless honey mushroom</name>
    <name type="synonym">Agaricus tabescens</name>
    <dbReference type="NCBI Taxonomy" id="1929756"/>
    <lineage>
        <taxon>Eukaryota</taxon>
        <taxon>Fungi</taxon>
        <taxon>Dikarya</taxon>
        <taxon>Basidiomycota</taxon>
        <taxon>Agaricomycotina</taxon>
        <taxon>Agaricomycetes</taxon>
        <taxon>Agaricomycetidae</taxon>
        <taxon>Agaricales</taxon>
        <taxon>Marasmiineae</taxon>
        <taxon>Physalacriaceae</taxon>
        <taxon>Desarmillaria</taxon>
    </lineage>
</organism>
<reference evidence="2" key="1">
    <citation type="submission" date="2023-06" db="EMBL/GenBank/DDBJ databases">
        <authorList>
            <consortium name="Lawrence Berkeley National Laboratory"/>
            <person name="Ahrendt S."/>
            <person name="Sahu N."/>
            <person name="Indic B."/>
            <person name="Wong-Bajracharya J."/>
            <person name="Merenyi Z."/>
            <person name="Ke H.-M."/>
            <person name="Monk M."/>
            <person name="Kocsube S."/>
            <person name="Drula E."/>
            <person name="Lipzen A."/>
            <person name="Balint B."/>
            <person name="Henrissat B."/>
            <person name="Andreopoulos B."/>
            <person name="Martin F.M."/>
            <person name="Harder C.B."/>
            <person name="Rigling D."/>
            <person name="Ford K.L."/>
            <person name="Foster G.D."/>
            <person name="Pangilinan J."/>
            <person name="Papanicolaou A."/>
            <person name="Barry K."/>
            <person name="LaButti K."/>
            <person name="Viragh M."/>
            <person name="Koriabine M."/>
            <person name="Yan M."/>
            <person name="Riley R."/>
            <person name="Champramary S."/>
            <person name="Plett K.L."/>
            <person name="Tsai I.J."/>
            <person name="Slot J."/>
            <person name="Sipos G."/>
            <person name="Plett J."/>
            <person name="Nagy L.G."/>
            <person name="Grigoriev I.V."/>
        </authorList>
    </citation>
    <scope>NUCLEOTIDE SEQUENCE</scope>
    <source>
        <strain evidence="2">CCBAS 213</strain>
    </source>
</reference>
<evidence type="ECO:0000313" key="3">
    <source>
        <dbReference type="Proteomes" id="UP001175211"/>
    </source>
</evidence>
<sequence>MFQPGGYADDNETDELEKMNVDTVEEKKLGKQARGGDKRWKASHLPEGAQIKFADVFTRRLREFTGTLEPWANPTIAEIQGLVDEVYGTKKFEVKQNDVWMGLSGYHISDWRHDFTKASLESFRRFTTDNPDYFVNEEDIAYYTQWATTHLDDTAPFHWKSWGSGVKKSGRFRNILILRTLAEAHYVSLDAIGDIEAVPKPAGALLLAIQAVERTLGMYQTGSLVIDTSSSGHFSVENWGDKWERSMSGKPRRIRRATRFLQMVKDFDNTTWKKILDPVKKLVDDSASKRKRRTEMTTATTSSVGESIDFEDDGQAVLESDVEEDADSQDGGLCHDANQTDTSSTVYRDSTPIGIDSGTTTECNTDEGECDNANDSAMDVEHDSVVATRSSSPELRHSSPV</sequence>
<evidence type="ECO:0000313" key="2">
    <source>
        <dbReference type="EMBL" id="KAK0439938.1"/>
    </source>
</evidence>
<protein>
    <submittedName>
        <fullName evidence="2">Uncharacterized protein</fullName>
    </submittedName>
</protein>
<feature type="compositionally biased region" description="Acidic residues" evidence="1">
    <location>
        <begin position="308"/>
        <end position="328"/>
    </location>
</feature>
<dbReference type="GeneID" id="85358263"/>
<feature type="compositionally biased region" description="Polar residues" evidence="1">
    <location>
        <begin position="296"/>
        <end position="305"/>
    </location>
</feature>
<dbReference type="RefSeq" id="XP_060323387.1">
    <property type="nucleotide sequence ID" value="XM_060474715.1"/>
</dbReference>
<evidence type="ECO:0000256" key="1">
    <source>
        <dbReference type="SAM" id="MobiDB-lite"/>
    </source>
</evidence>